<proteinExistence type="predicted"/>
<name>A0A485M7J1_9ZZZZ</name>
<accession>A0A485M7J1</accession>
<organism evidence="2">
    <name type="scientific">anaerobic digester metagenome</name>
    <dbReference type="NCBI Taxonomy" id="1263854"/>
    <lineage>
        <taxon>unclassified sequences</taxon>
        <taxon>metagenomes</taxon>
        <taxon>ecological metagenomes</taxon>
    </lineage>
</organism>
<gene>
    <name evidence="2" type="ORF">SCFA_830002</name>
</gene>
<dbReference type="EMBL" id="CAADRM010000151">
    <property type="protein sequence ID" value="VFU18434.1"/>
    <property type="molecule type" value="Genomic_DNA"/>
</dbReference>
<dbReference type="InterPro" id="IPR046158">
    <property type="entry name" value="DUF6160"/>
</dbReference>
<reference evidence="2" key="1">
    <citation type="submission" date="2019-03" db="EMBL/GenBank/DDBJ databases">
        <authorList>
            <person name="Hao L."/>
        </authorList>
    </citation>
    <scope>NUCLEOTIDE SEQUENCE</scope>
</reference>
<dbReference type="Pfam" id="PF19657">
    <property type="entry name" value="DUF6160"/>
    <property type="match status" value="1"/>
</dbReference>
<sequence length="134" mass="14175">MRALILSLVLVAVPLSAAAMKPMSETDLSLVSGQSGVSFFVDLTMNIHIDTLAWGDSDGLAPGPYNPWNMTAAGGYVGVSNFNITGLSVRHYAASYLFPYAVSHGSVSFWPAASSIDVHNGVPYYRVHACPGNP</sequence>
<evidence type="ECO:0000259" key="1">
    <source>
        <dbReference type="Pfam" id="PF19657"/>
    </source>
</evidence>
<protein>
    <recommendedName>
        <fullName evidence="1">DUF6160 domain-containing protein</fullName>
    </recommendedName>
</protein>
<dbReference type="AlphaFoldDB" id="A0A485M7J1"/>
<feature type="domain" description="DUF6160" evidence="1">
    <location>
        <begin position="3"/>
        <end position="87"/>
    </location>
</feature>
<evidence type="ECO:0000313" key="2">
    <source>
        <dbReference type="EMBL" id="VFU18434.1"/>
    </source>
</evidence>